<dbReference type="eggNOG" id="ENOG502ZJP2">
    <property type="taxonomic scope" value="Bacteria"/>
</dbReference>
<feature type="compositionally biased region" description="Basic and acidic residues" evidence="1">
    <location>
        <begin position="10"/>
        <end position="20"/>
    </location>
</feature>
<organism evidence="2 3">
    <name type="scientific">Streptomyces viridosporus (strain ATCC 14672 / DSM 40746 / JCM 4963 / KCTC 9882 / NRRL B-12104 / FH 1290)</name>
    <name type="common">Streptomyces ghanaensis</name>
    <dbReference type="NCBI Taxonomy" id="566461"/>
    <lineage>
        <taxon>Bacteria</taxon>
        <taxon>Bacillati</taxon>
        <taxon>Actinomycetota</taxon>
        <taxon>Actinomycetes</taxon>
        <taxon>Kitasatosporales</taxon>
        <taxon>Streptomycetaceae</taxon>
        <taxon>Streptomyces</taxon>
    </lineage>
</organism>
<sequence>MTIAHRRERRPTDMTERDAEATAPCTDAARARLVTAYEACELADLARTAVPIGEHELNPDGTPRAPGAVLADAARVLAAAQRFLEAAVVFERVGGADWQLVGDVLDVSPRTARVRFAMSEAAFREELLPSEGTGSGGAAGEASSLRAHMVREPLETALDLDDWVLRHEDGDSDLGTAPVSGGLVQRDPRRRTGKPS</sequence>
<feature type="region of interest" description="Disordered" evidence="1">
    <location>
        <begin position="1"/>
        <end position="23"/>
    </location>
</feature>
<dbReference type="EMBL" id="DS999641">
    <property type="protein sequence ID" value="EFE65029.2"/>
    <property type="molecule type" value="Genomic_DNA"/>
</dbReference>
<accession>D5ZVN4</accession>
<name>D5ZVN4_STRV1</name>
<dbReference type="Proteomes" id="UP000003824">
    <property type="component" value="Unassembled WGS sequence"/>
</dbReference>
<protein>
    <submittedName>
        <fullName evidence="2">Predicted protein</fullName>
    </submittedName>
</protein>
<dbReference type="AlphaFoldDB" id="D5ZVN4"/>
<evidence type="ECO:0000313" key="3">
    <source>
        <dbReference type="Proteomes" id="UP000003824"/>
    </source>
</evidence>
<evidence type="ECO:0000256" key="1">
    <source>
        <dbReference type="SAM" id="MobiDB-lite"/>
    </source>
</evidence>
<feature type="region of interest" description="Disordered" evidence="1">
    <location>
        <begin position="169"/>
        <end position="196"/>
    </location>
</feature>
<gene>
    <name evidence="2" type="ORF">SSFG_00283</name>
</gene>
<reference evidence="3" key="1">
    <citation type="submission" date="2008-12" db="EMBL/GenBank/DDBJ databases">
        <title>Annotation of Streptomyces ghanaensis ATCC 14672.</title>
        <authorList>
            <consortium name="The Broad Institute Genome Sequencing Platform"/>
            <consortium name="Broad Institute Microbial Sequencing Center"/>
            <person name="Fischbach M."/>
            <person name="Ward D."/>
            <person name="Young S."/>
            <person name="Kodira C.D."/>
            <person name="Zeng Q."/>
            <person name="Koehrsen M."/>
            <person name="Godfrey P."/>
            <person name="Alvarado L."/>
            <person name="Berlin A.M."/>
            <person name="Borenstein D."/>
            <person name="Chen Z."/>
            <person name="Engels R."/>
            <person name="Freedman E."/>
            <person name="Gellesch M."/>
            <person name="Goldberg J."/>
            <person name="Griggs A."/>
            <person name="Gujja S."/>
            <person name="Heiman D.I."/>
            <person name="Hepburn T.A."/>
            <person name="Howarth C."/>
            <person name="Jen D."/>
            <person name="Larson L."/>
            <person name="Lewis B."/>
            <person name="Mehta T."/>
            <person name="Park D."/>
            <person name="Pearson M."/>
            <person name="Roberts A."/>
            <person name="Saif S."/>
            <person name="Shea T.D."/>
            <person name="Shenoy N."/>
            <person name="Sisk P."/>
            <person name="Stolte C."/>
            <person name="Sykes S.N."/>
            <person name="Walk T."/>
            <person name="White J."/>
            <person name="Yandava C."/>
            <person name="Straight P."/>
            <person name="Clardy J."/>
            <person name="Hung D."/>
            <person name="Kolter R."/>
            <person name="Mekalanos J."/>
            <person name="Walker S."/>
            <person name="Walsh C.T."/>
            <person name="Wieland B.L.C."/>
            <person name="Ilzarbe M."/>
            <person name="Galagan J."/>
            <person name="Nusbaum C."/>
            <person name="Birren B."/>
        </authorList>
    </citation>
    <scope>NUCLEOTIDE SEQUENCE [LARGE SCALE GENOMIC DNA]</scope>
    <source>
        <strain evidence="3">ATCC 14672 / DSM 40746 / JCM 4963 / KCTC 9882 / NRRL B-12104 / FH 1290</strain>
    </source>
</reference>
<proteinExistence type="predicted"/>
<evidence type="ECO:0000313" key="2">
    <source>
        <dbReference type="EMBL" id="EFE65029.2"/>
    </source>
</evidence>